<evidence type="ECO:0000259" key="8">
    <source>
        <dbReference type="Pfam" id="PF00892"/>
    </source>
</evidence>
<name>A0A4R2KG16_9FIRM</name>
<evidence type="ECO:0000256" key="6">
    <source>
        <dbReference type="ARBA" id="ARBA00023136"/>
    </source>
</evidence>
<dbReference type="SUPFAM" id="SSF103481">
    <property type="entry name" value="Multidrug resistance efflux transporter EmrE"/>
    <property type="match status" value="2"/>
</dbReference>
<dbReference type="EMBL" id="SLWV01000032">
    <property type="protein sequence ID" value="TCO69339.1"/>
    <property type="molecule type" value="Genomic_DNA"/>
</dbReference>
<dbReference type="InterPro" id="IPR037185">
    <property type="entry name" value="EmrE-like"/>
</dbReference>
<keyword evidence="5 7" id="KW-1133">Transmembrane helix</keyword>
<dbReference type="PANTHER" id="PTHR42920">
    <property type="entry name" value="OS03G0707200 PROTEIN-RELATED"/>
    <property type="match status" value="1"/>
</dbReference>
<feature type="transmembrane region" description="Helical" evidence="7">
    <location>
        <begin position="207"/>
        <end position="224"/>
    </location>
</feature>
<accession>A0A4R2KG16</accession>
<feature type="domain" description="EamA" evidence="8">
    <location>
        <begin position="7"/>
        <end position="136"/>
    </location>
</feature>
<comment type="similarity">
    <text evidence="2">Belongs to the EamA transporter family.</text>
</comment>
<feature type="domain" description="EamA" evidence="8">
    <location>
        <begin position="145"/>
        <end position="278"/>
    </location>
</feature>
<dbReference type="OrthoDB" id="9804865at2"/>
<feature type="transmembrane region" description="Helical" evidence="7">
    <location>
        <begin position="236"/>
        <end position="256"/>
    </location>
</feature>
<feature type="transmembrane region" description="Helical" evidence="7">
    <location>
        <begin position="149"/>
        <end position="169"/>
    </location>
</feature>
<protein>
    <submittedName>
        <fullName evidence="9">Drug/metabolite transporter (DMT)-like permease</fullName>
    </submittedName>
</protein>
<dbReference type="InterPro" id="IPR000620">
    <property type="entry name" value="EamA_dom"/>
</dbReference>
<dbReference type="PANTHER" id="PTHR42920:SF5">
    <property type="entry name" value="EAMA DOMAIN-CONTAINING PROTEIN"/>
    <property type="match status" value="1"/>
</dbReference>
<evidence type="ECO:0000256" key="1">
    <source>
        <dbReference type="ARBA" id="ARBA00004651"/>
    </source>
</evidence>
<keyword evidence="3" id="KW-1003">Cell membrane</keyword>
<feature type="transmembrane region" description="Helical" evidence="7">
    <location>
        <begin position="176"/>
        <end position="195"/>
    </location>
</feature>
<dbReference type="InterPro" id="IPR051258">
    <property type="entry name" value="Diverse_Substrate_Transporter"/>
</dbReference>
<dbReference type="AlphaFoldDB" id="A0A4R2KG16"/>
<feature type="transmembrane region" description="Helical" evidence="7">
    <location>
        <begin position="119"/>
        <end position="137"/>
    </location>
</feature>
<feature type="transmembrane region" description="Helical" evidence="7">
    <location>
        <begin position="94"/>
        <end position="112"/>
    </location>
</feature>
<gene>
    <name evidence="9" type="ORF">EV214_1324</name>
</gene>
<dbReference type="GO" id="GO:0005886">
    <property type="term" value="C:plasma membrane"/>
    <property type="evidence" value="ECO:0007669"/>
    <property type="project" value="UniProtKB-SubCell"/>
</dbReference>
<feature type="transmembrane region" description="Helical" evidence="7">
    <location>
        <begin position="262"/>
        <end position="280"/>
    </location>
</feature>
<reference evidence="9 10" key="1">
    <citation type="submission" date="2019-03" db="EMBL/GenBank/DDBJ databases">
        <title>Genomic Encyclopedia of Type Strains, Phase IV (KMG-IV): sequencing the most valuable type-strain genomes for metagenomic binning, comparative biology and taxonomic classification.</title>
        <authorList>
            <person name="Goeker M."/>
        </authorList>
    </citation>
    <scope>NUCLEOTIDE SEQUENCE [LARGE SCALE GENOMIC DNA]</scope>
    <source>
        <strain evidence="9 10">DSM 102940</strain>
    </source>
</reference>
<evidence type="ECO:0000313" key="10">
    <source>
        <dbReference type="Proteomes" id="UP000294919"/>
    </source>
</evidence>
<keyword evidence="6 7" id="KW-0472">Membrane</keyword>
<dbReference type="Pfam" id="PF00892">
    <property type="entry name" value="EamA"/>
    <property type="match status" value="2"/>
</dbReference>
<keyword evidence="4 7" id="KW-0812">Transmembrane</keyword>
<feature type="transmembrane region" description="Helical" evidence="7">
    <location>
        <begin position="31"/>
        <end position="53"/>
    </location>
</feature>
<evidence type="ECO:0000256" key="2">
    <source>
        <dbReference type="ARBA" id="ARBA00007362"/>
    </source>
</evidence>
<evidence type="ECO:0000256" key="5">
    <source>
        <dbReference type="ARBA" id="ARBA00022989"/>
    </source>
</evidence>
<evidence type="ECO:0000313" key="9">
    <source>
        <dbReference type="EMBL" id="TCO69339.1"/>
    </source>
</evidence>
<sequence length="304" mass="33328">MNKQYKADLALLVVTLSWGISFILTKNSLDALATFNFLSIRFFIAGIICIVVFHKKILKIDKTTIKYGVLIGFTMFLGYAFQTAGLNYTTASKSAFISSLCVIFVPIFSALLLKKPPKLMAIAGVIFSTMGLALLTLDGNLSLNIGDFYSFLCAICFALQILAIAKYSAKADPINLAILQITVVCILSMLISFLFESPTIPTSKNVWIDIVSLSFFCTSGAFIIQNIAQKYTSTTHAALIFTGEPVFAAIFGYFIAGEILSTRGFVGGILIVSSILLVELKLKSPFLKRPIYPKKRQKIATEKK</sequence>
<evidence type="ECO:0000256" key="4">
    <source>
        <dbReference type="ARBA" id="ARBA00022692"/>
    </source>
</evidence>
<organism evidence="9 10">
    <name type="scientific">Marinisporobacter balticus</name>
    <dbReference type="NCBI Taxonomy" id="2018667"/>
    <lineage>
        <taxon>Bacteria</taxon>
        <taxon>Bacillati</taxon>
        <taxon>Bacillota</taxon>
        <taxon>Clostridia</taxon>
        <taxon>Peptostreptococcales</taxon>
        <taxon>Thermotaleaceae</taxon>
        <taxon>Marinisporobacter</taxon>
    </lineage>
</organism>
<dbReference type="Proteomes" id="UP000294919">
    <property type="component" value="Unassembled WGS sequence"/>
</dbReference>
<evidence type="ECO:0000256" key="7">
    <source>
        <dbReference type="SAM" id="Phobius"/>
    </source>
</evidence>
<evidence type="ECO:0000256" key="3">
    <source>
        <dbReference type="ARBA" id="ARBA00022475"/>
    </source>
</evidence>
<proteinExistence type="inferred from homology"/>
<feature type="transmembrane region" description="Helical" evidence="7">
    <location>
        <begin position="65"/>
        <end position="82"/>
    </location>
</feature>
<comment type="subcellular location">
    <subcellularLocation>
        <location evidence="1">Cell membrane</location>
        <topology evidence="1">Multi-pass membrane protein</topology>
    </subcellularLocation>
</comment>
<feature type="transmembrane region" description="Helical" evidence="7">
    <location>
        <begin position="7"/>
        <end position="25"/>
    </location>
</feature>
<dbReference type="RefSeq" id="WP_132247583.1">
    <property type="nucleotide sequence ID" value="NZ_SLWV01000032.1"/>
</dbReference>
<comment type="caution">
    <text evidence="9">The sequence shown here is derived from an EMBL/GenBank/DDBJ whole genome shotgun (WGS) entry which is preliminary data.</text>
</comment>
<keyword evidence="10" id="KW-1185">Reference proteome</keyword>